<sequence>MRVFVTVGSTQFDPLVAASISTPILHALRSRGYTNISVQCGNFKSVSDLVLPSGAETTNSVKDGVNVEAWRFKPTLQEEYELADLIISHAGSGTILDVLRMGKALIVVPNPTLLHNHQAELAEALAARGHLYASTIPDLPRVIESMDAGKLVPFPALDGSRFQAVLDEEMGYL</sequence>
<keyword evidence="6 12" id="KW-0328">Glycosyltransferase</keyword>
<keyword evidence="7 12" id="KW-0808">Transferase</keyword>
<dbReference type="Pfam" id="PF04101">
    <property type="entry name" value="Glyco_tran_28_C"/>
    <property type="match status" value="1"/>
</dbReference>
<dbReference type="PANTHER" id="PTHR12867:SF6">
    <property type="entry name" value="N-ACETYLGLUCOSAMINYLDIPHOSPHODOLICHOL N-ACETYLGLUCOSAMINYLTRANSFERASE"/>
    <property type="match status" value="1"/>
</dbReference>
<gene>
    <name evidence="12" type="primary">ALG13</name>
    <name evidence="14" type="ORF">OE88DRAFT_1732241</name>
</gene>
<dbReference type="EC" id="2.4.1.141" evidence="4 12"/>
<comment type="subcellular location">
    <subcellularLocation>
        <location evidence="1 12">Endoplasmic reticulum</location>
    </subcellularLocation>
</comment>
<comment type="function">
    <text evidence="9 12">Involved in protein N-glycosylation. Essential for the second step of the dolichol-linked oligosaccharide pathway.</text>
</comment>
<dbReference type="STRING" id="5364.A0A5C3NBC7"/>
<keyword evidence="8 12" id="KW-0256">Endoplasmic reticulum</keyword>
<dbReference type="AlphaFoldDB" id="A0A5C3NBC7"/>
<evidence type="ECO:0000256" key="10">
    <source>
        <dbReference type="ARBA" id="ARBA00032061"/>
    </source>
</evidence>
<proteinExistence type="inferred from homology"/>
<reference evidence="14 15" key="1">
    <citation type="journal article" date="2019" name="Nat. Ecol. Evol.">
        <title>Megaphylogeny resolves global patterns of mushroom evolution.</title>
        <authorList>
            <person name="Varga T."/>
            <person name="Krizsan K."/>
            <person name="Foldi C."/>
            <person name="Dima B."/>
            <person name="Sanchez-Garcia M."/>
            <person name="Sanchez-Ramirez S."/>
            <person name="Szollosi G.J."/>
            <person name="Szarkandi J.G."/>
            <person name="Papp V."/>
            <person name="Albert L."/>
            <person name="Andreopoulos W."/>
            <person name="Angelini C."/>
            <person name="Antonin V."/>
            <person name="Barry K.W."/>
            <person name="Bougher N.L."/>
            <person name="Buchanan P."/>
            <person name="Buyck B."/>
            <person name="Bense V."/>
            <person name="Catcheside P."/>
            <person name="Chovatia M."/>
            <person name="Cooper J."/>
            <person name="Damon W."/>
            <person name="Desjardin D."/>
            <person name="Finy P."/>
            <person name="Geml J."/>
            <person name="Haridas S."/>
            <person name="Hughes K."/>
            <person name="Justo A."/>
            <person name="Karasinski D."/>
            <person name="Kautmanova I."/>
            <person name="Kiss B."/>
            <person name="Kocsube S."/>
            <person name="Kotiranta H."/>
            <person name="LaButti K.M."/>
            <person name="Lechner B.E."/>
            <person name="Liimatainen K."/>
            <person name="Lipzen A."/>
            <person name="Lukacs Z."/>
            <person name="Mihaltcheva S."/>
            <person name="Morgado L.N."/>
            <person name="Niskanen T."/>
            <person name="Noordeloos M.E."/>
            <person name="Ohm R.A."/>
            <person name="Ortiz-Santana B."/>
            <person name="Ovrebo C."/>
            <person name="Racz N."/>
            <person name="Riley R."/>
            <person name="Savchenko A."/>
            <person name="Shiryaev A."/>
            <person name="Soop K."/>
            <person name="Spirin V."/>
            <person name="Szebenyi C."/>
            <person name="Tomsovsky M."/>
            <person name="Tulloss R.E."/>
            <person name="Uehling J."/>
            <person name="Grigoriev I.V."/>
            <person name="Vagvolgyi C."/>
            <person name="Papp T."/>
            <person name="Martin F.M."/>
            <person name="Miettinen O."/>
            <person name="Hibbett D.S."/>
            <person name="Nagy L.G."/>
        </authorList>
    </citation>
    <scope>NUCLEOTIDE SEQUENCE [LARGE SCALE GENOMIC DNA]</scope>
    <source>
        <strain evidence="14 15">OMC1185</strain>
    </source>
</reference>
<accession>A0A5C3NBC7</accession>
<evidence type="ECO:0000259" key="13">
    <source>
        <dbReference type="Pfam" id="PF04101"/>
    </source>
</evidence>
<dbReference type="Proteomes" id="UP000305948">
    <property type="component" value="Unassembled WGS sequence"/>
</dbReference>
<dbReference type="GO" id="GO:0004577">
    <property type="term" value="F:N-acetylglucosaminyldiphosphodolichol N-acetylglucosaminyltransferase activity"/>
    <property type="evidence" value="ECO:0007669"/>
    <property type="project" value="UniProtKB-EC"/>
</dbReference>
<evidence type="ECO:0000256" key="3">
    <source>
        <dbReference type="ARBA" id="ARBA00011198"/>
    </source>
</evidence>
<dbReference type="PANTHER" id="PTHR12867">
    <property type="entry name" value="GLYCOSYL TRANSFERASE-RELATED"/>
    <property type="match status" value="1"/>
</dbReference>
<dbReference type="GO" id="GO:0006488">
    <property type="term" value="P:dolichol-linked oligosaccharide biosynthetic process"/>
    <property type="evidence" value="ECO:0007669"/>
    <property type="project" value="InterPro"/>
</dbReference>
<organism evidence="14 15">
    <name type="scientific">Heliocybe sulcata</name>
    <dbReference type="NCBI Taxonomy" id="5364"/>
    <lineage>
        <taxon>Eukaryota</taxon>
        <taxon>Fungi</taxon>
        <taxon>Dikarya</taxon>
        <taxon>Basidiomycota</taxon>
        <taxon>Agaricomycotina</taxon>
        <taxon>Agaricomycetes</taxon>
        <taxon>Gloeophyllales</taxon>
        <taxon>Gloeophyllaceae</taxon>
        <taxon>Heliocybe</taxon>
    </lineage>
</organism>
<evidence type="ECO:0000256" key="4">
    <source>
        <dbReference type="ARBA" id="ARBA00012614"/>
    </source>
</evidence>
<feature type="domain" description="Glycosyl transferase family 28 C-terminal" evidence="13">
    <location>
        <begin position="3"/>
        <end position="155"/>
    </location>
</feature>
<comment type="similarity">
    <text evidence="2 12">Belongs to the glycosyltransferase 28 family.</text>
</comment>
<evidence type="ECO:0000256" key="2">
    <source>
        <dbReference type="ARBA" id="ARBA00006962"/>
    </source>
</evidence>
<dbReference type="Gene3D" id="3.40.50.2000">
    <property type="entry name" value="Glycogen Phosphorylase B"/>
    <property type="match status" value="1"/>
</dbReference>
<dbReference type="OrthoDB" id="20273at2759"/>
<comment type="catalytic activity">
    <reaction evidence="11">
        <text>an N-acetyl-alpha-D-glucosaminyl-diphospho-di-trans,poly-cis-dolichol + UDP-N-acetyl-alpha-D-glucosamine = an N,N'-diacetylchitobiosyl-diphospho-di-trans,poly-cis-dolichol + UDP + H(+)</text>
        <dbReference type="Rhea" id="RHEA:23380"/>
        <dbReference type="Rhea" id="RHEA-COMP:19507"/>
        <dbReference type="Rhea" id="RHEA-COMP:19510"/>
        <dbReference type="ChEBI" id="CHEBI:15378"/>
        <dbReference type="ChEBI" id="CHEBI:57269"/>
        <dbReference type="ChEBI" id="CHEBI:57705"/>
        <dbReference type="ChEBI" id="CHEBI:58223"/>
        <dbReference type="ChEBI" id="CHEBI:58427"/>
        <dbReference type="EC" id="2.4.1.141"/>
    </reaction>
</comment>
<keyword evidence="15" id="KW-1185">Reference proteome</keyword>
<evidence type="ECO:0000313" key="14">
    <source>
        <dbReference type="EMBL" id="TFK54954.1"/>
    </source>
</evidence>
<dbReference type="InterPro" id="IPR039042">
    <property type="entry name" value="Alg13-like"/>
</dbReference>
<name>A0A5C3NBC7_9AGAM</name>
<evidence type="ECO:0000256" key="7">
    <source>
        <dbReference type="ARBA" id="ARBA00022679"/>
    </source>
</evidence>
<comment type="subunit">
    <text evidence="3 12">Heterodimer with ALG14 to form a functional enzyme.</text>
</comment>
<dbReference type="GO" id="GO:0005783">
    <property type="term" value="C:endoplasmic reticulum"/>
    <property type="evidence" value="ECO:0007669"/>
    <property type="project" value="UniProtKB-SubCell"/>
</dbReference>
<protein>
    <recommendedName>
        <fullName evidence="5 12">UDP-N-acetylglucosamine transferase subunit ALG13</fullName>
        <ecNumber evidence="4 12">2.4.1.141</ecNumber>
    </recommendedName>
    <alternativeName>
        <fullName evidence="10 12">Asparagine-linked glycosylation protein 13</fullName>
    </alternativeName>
</protein>
<dbReference type="SUPFAM" id="SSF53756">
    <property type="entry name" value="UDP-Glycosyltransferase/glycogen phosphorylase"/>
    <property type="match status" value="1"/>
</dbReference>
<evidence type="ECO:0000256" key="9">
    <source>
        <dbReference type="ARBA" id="ARBA00024804"/>
    </source>
</evidence>
<dbReference type="EMBL" id="ML213505">
    <property type="protein sequence ID" value="TFK54954.1"/>
    <property type="molecule type" value="Genomic_DNA"/>
</dbReference>
<evidence type="ECO:0000256" key="1">
    <source>
        <dbReference type="ARBA" id="ARBA00004240"/>
    </source>
</evidence>
<evidence type="ECO:0000313" key="15">
    <source>
        <dbReference type="Proteomes" id="UP000305948"/>
    </source>
</evidence>
<evidence type="ECO:0000256" key="12">
    <source>
        <dbReference type="RuleBase" id="RU362128"/>
    </source>
</evidence>
<evidence type="ECO:0000256" key="8">
    <source>
        <dbReference type="ARBA" id="ARBA00022824"/>
    </source>
</evidence>
<evidence type="ECO:0000256" key="11">
    <source>
        <dbReference type="ARBA" id="ARBA00048184"/>
    </source>
</evidence>
<dbReference type="InterPro" id="IPR007235">
    <property type="entry name" value="Glyco_trans_28_C"/>
</dbReference>
<evidence type="ECO:0000256" key="6">
    <source>
        <dbReference type="ARBA" id="ARBA00022676"/>
    </source>
</evidence>
<evidence type="ECO:0000256" key="5">
    <source>
        <dbReference type="ARBA" id="ARBA00017468"/>
    </source>
</evidence>